<reference evidence="1" key="1">
    <citation type="submission" date="2022-12" db="EMBL/GenBank/DDBJ databases">
        <authorList>
            <person name="Wang J."/>
        </authorList>
    </citation>
    <scope>NUCLEOTIDE SEQUENCE</scope>
    <source>
        <strain evidence="1">HY-45-18</strain>
    </source>
</reference>
<evidence type="ECO:0000313" key="1">
    <source>
        <dbReference type="EMBL" id="MCY6485870.1"/>
    </source>
</evidence>
<protein>
    <recommendedName>
        <fullName evidence="3">Transcriptional regulator</fullName>
    </recommendedName>
</protein>
<dbReference type="RefSeq" id="WP_268042599.1">
    <property type="nucleotide sequence ID" value="NZ_JAPQER010000014.1"/>
</dbReference>
<name>A0ABT4D6R7_9CLOT</name>
<organism evidence="1 2">
    <name type="scientific">Clostridium aestuarii</name>
    <dbReference type="NCBI Taxonomy" id="338193"/>
    <lineage>
        <taxon>Bacteria</taxon>
        <taxon>Bacillati</taxon>
        <taxon>Bacillota</taxon>
        <taxon>Clostridia</taxon>
        <taxon>Eubacteriales</taxon>
        <taxon>Clostridiaceae</taxon>
        <taxon>Clostridium</taxon>
    </lineage>
</organism>
<keyword evidence="2" id="KW-1185">Reference proteome</keyword>
<accession>A0ABT4D6R7</accession>
<evidence type="ECO:0008006" key="3">
    <source>
        <dbReference type="Google" id="ProtNLM"/>
    </source>
</evidence>
<sequence>MKKTEKYGSTLKKLLCFTDTKFVVLSKIVGYDISYISKWCSNNKIPTPKNIRVINEKASIIFSKEIIKQNKDREFYELFEIKEPMEQENLTIEDMLKSQIYNLLENAYKKSEFDLSGKSEKKHKENKVIIGKNQVTNFIREIISTTIENSTTDIELLSTIDICKGTANINLDTMEEYKVNDIRVSAKVGFDMDEFEMNPNFYLWRIYFILNKKWNMEFEFFDNKDIDKLNIIAIRDKFAITCSLDSDGLIEVATVITDKEIVNAIYDKTISKFKMGDVLVRSIENSELNQSGYRTDFYANDEFQFVSTKGFEFLLPSEIIPDITEAACKQGFDGDISFLIRKLQITWEERFEKSKINFIILKSALMKYIENGEIFYTNIMYNLSTEQRKNHVLKAVESMRKNSNIKITILDDELLNYDVDFFKISINANNKKIFLKKNLKNVYSEIPIIYTIINEKLVRHINECLLFIKNMDLCVEYNADEIELALEKYGTMFLRMIEAKNYNK</sequence>
<evidence type="ECO:0000313" key="2">
    <source>
        <dbReference type="Proteomes" id="UP001078443"/>
    </source>
</evidence>
<comment type="caution">
    <text evidence="1">The sequence shown here is derived from an EMBL/GenBank/DDBJ whole genome shotgun (WGS) entry which is preliminary data.</text>
</comment>
<dbReference type="EMBL" id="JAPQER010000014">
    <property type="protein sequence ID" value="MCY6485870.1"/>
    <property type="molecule type" value="Genomic_DNA"/>
</dbReference>
<gene>
    <name evidence="1" type="ORF">OW763_16285</name>
</gene>
<dbReference type="Proteomes" id="UP001078443">
    <property type="component" value="Unassembled WGS sequence"/>
</dbReference>
<proteinExistence type="predicted"/>